<dbReference type="Gene3D" id="3.30.9.10">
    <property type="entry name" value="D-Amino Acid Oxidase, subunit A, domain 2"/>
    <property type="match status" value="1"/>
</dbReference>
<dbReference type="Pfam" id="PF01266">
    <property type="entry name" value="DAO"/>
    <property type="match status" value="1"/>
</dbReference>
<reference evidence="3" key="1">
    <citation type="submission" date="2023-01" db="EMBL/GenBank/DDBJ databases">
        <title>Psychroserpens sp. MSW6 and Marinomonas sp. RSW2, isolated from seawater.</title>
        <authorList>
            <person name="Kristyanto S."/>
            <person name="Jung J."/>
            <person name="Kim J.M."/>
            <person name="Jeon C.O."/>
        </authorList>
    </citation>
    <scope>NUCLEOTIDE SEQUENCE</scope>
    <source>
        <strain evidence="3">RSW2</strain>
    </source>
</reference>
<feature type="domain" description="FAD dependent oxidoreductase" evidence="2">
    <location>
        <begin position="38"/>
        <end position="392"/>
    </location>
</feature>
<keyword evidence="4" id="KW-1185">Reference proteome</keyword>
<proteinExistence type="predicted"/>
<evidence type="ECO:0000313" key="3">
    <source>
        <dbReference type="EMBL" id="MDE8604274.1"/>
    </source>
</evidence>
<evidence type="ECO:0000256" key="1">
    <source>
        <dbReference type="ARBA" id="ARBA00023002"/>
    </source>
</evidence>
<sequence length="438" mass="48743">MKKIKRFPTIDGSLGWYETMPIQRTHPVVQVTENRTFDYIVVGAGFTGLSAAGRLAELEPQSSIALVDALMVGQGTSGRNAGFIIDIPHNLDATNADAIADIQVKNLNMFAISRLDHIRKSQGDNVYWHQVGKYLAAHEEKHIKNLDGFAAMLDNINMSYFVMEGSELKNKLGTNYYKKAIFTQGNVLVNPAALAHSISKNLPDNVVVFENSKITGFDWNTKKVFFGQKVLQANKIVLATNSFTEEFQGCKSKLAPIYTYASLTRPLAGKELAHFKNVSPWGVTSAHPAGSTVRFTPDNRILIRNSFDVLPELSSNQQRIQNAKKHHRSSFLKRFPFLSAVPFEHSWGGMLCMTRNHEPVFNECYPGVFAIAAMNGVGIAKGTYLGYYMAEMMVGNKSNNLNFILSSSSPNWIPPEPFKSIGTNMRLSFEQYLAKGEK</sequence>
<dbReference type="InterPro" id="IPR036188">
    <property type="entry name" value="FAD/NAD-bd_sf"/>
</dbReference>
<dbReference type="PANTHER" id="PTHR13847">
    <property type="entry name" value="SARCOSINE DEHYDROGENASE-RELATED"/>
    <property type="match status" value="1"/>
</dbReference>
<dbReference type="SUPFAM" id="SSF51905">
    <property type="entry name" value="FAD/NAD(P)-binding domain"/>
    <property type="match status" value="1"/>
</dbReference>
<dbReference type="PANTHER" id="PTHR13847:SF281">
    <property type="entry name" value="FAD DEPENDENT OXIDOREDUCTASE DOMAIN-CONTAINING PROTEIN"/>
    <property type="match status" value="1"/>
</dbReference>
<comment type="caution">
    <text evidence="3">The sequence shown here is derived from an EMBL/GenBank/DDBJ whole genome shotgun (WGS) entry which is preliminary data.</text>
</comment>
<dbReference type="Gene3D" id="3.50.50.60">
    <property type="entry name" value="FAD/NAD(P)-binding domain"/>
    <property type="match status" value="1"/>
</dbReference>
<evidence type="ECO:0000313" key="4">
    <source>
        <dbReference type="Proteomes" id="UP001139522"/>
    </source>
</evidence>
<gene>
    <name evidence="3" type="ORF">M3I01_015490</name>
</gene>
<dbReference type="EMBL" id="JAMZEG020000004">
    <property type="protein sequence ID" value="MDE8604274.1"/>
    <property type="molecule type" value="Genomic_DNA"/>
</dbReference>
<name>A0ABT5WIN5_9GAMM</name>
<keyword evidence="1" id="KW-0560">Oxidoreductase</keyword>
<dbReference type="InterPro" id="IPR006076">
    <property type="entry name" value="FAD-dep_OxRdtase"/>
</dbReference>
<accession>A0ABT5WIN5</accession>
<protein>
    <submittedName>
        <fullName evidence="3">FAD-binding oxidoreductase</fullName>
    </submittedName>
</protein>
<dbReference type="Proteomes" id="UP001139522">
    <property type="component" value="Unassembled WGS sequence"/>
</dbReference>
<evidence type="ECO:0000259" key="2">
    <source>
        <dbReference type="Pfam" id="PF01266"/>
    </source>
</evidence>
<organism evidence="3 4">
    <name type="scientific">Marinomonas maritima</name>
    <dbReference type="NCBI Taxonomy" id="2940935"/>
    <lineage>
        <taxon>Bacteria</taxon>
        <taxon>Pseudomonadati</taxon>
        <taxon>Pseudomonadota</taxon>
        <taxon>Gammaproteobacteria</taxon>
        <taxon>Oceanospirillales</taxon>
        <taxon>Oceanospirillaceae</taxon>
        <taxon>Marinomonas</taxon>
    </lineage>
</organism>
<dbReference type="RefSeq" id="WP_255896817.1">
    <property type="nucleotide sequence ID" value="NZ_JAMZEG020000004.1"/>
</dbReference>